<sequence length="97" mass="11260">MVKLNALPERAIIDGFKGTIDFYMWKSIACARKWPTYRPRVPYPNEAANQNQFAYINKLWASLPAAVQDTYRRMAVGTPWTGKDIYVKCYMSGIQYE</sequence>
<protein>
    <submittedName>
        <fullName evidence="1">Uncharacterized protein</fullName>
    </submittedName>
</protein>
<reference evidence="1" key="1">
    <citation type="journal article" date="2015" name="Nature">
        <title>Complex archaea that bridge the gap between prokaryotes and eukaryotes.</title>
        <authorList>
            <person name="Spang A."/>
            <person name="Saw J.H."/>
            <person name="Jorgensen S.L."/>
            <person name="Zaremba-Niedzwiedzka K."/>
            <person name="Martijn J."/>
            <person name="Lind A.E."/>
            <person name="van Eijk R."/>
            <person name="Schleper C."/>
            <person name="Guy L."/>
            <person name="Ettema T.J."/>
        </authorList>
    </citation>
    <scope>NUCLEOTIDE SEQUENCE</scope>
</reference>
<evidence type="ECO:0000313" key="1">
    <source>
        <dbReference type="EMBL" id="KKM85764.1"/>
    </source>
</evidence>
<comment type="caution">
    <text evidence="1">The sequence shown here is derived from an EMBL/GenBank/DDBJ whole genome shotgun (WGS) entry which is preliminary data.</text>
</comment>
<accession>A0A0F9KTZ8</accession>
<name>A0A0F9KTZ8_9ZZZZ</name>
<organism evidence="1">
    <name type="scientific">marine sediment metagenome</name>
    <dbReference type="NCBI Taxonomy" id="412755"/>
    <lineage>
        <taxon>unclassified sequences</taxon>
        <taxon>metagenomes</taxon>
        <taxon>ecological metagenomes</taxon>
    </lineage>
</organism>
<dbReference type="EMBL" id="LAZR01007359">
    <property type="protein sequence ID" value="KKM85764.1"/>
    <property type="molecule type" value="Genomic_DNA"/>
</dbReference>
<dbReference type="AlphaFoldDB" id="A0A0F9KTZ8"/>
<gene>
    <name evidence="1" type="ORF">LCGC14_1285790</name>
</gene>
<proteinExistence type="predicted"/>